<dbReference type="InterPro" id="IPR004396">
    <property type="entry name" value="ATPase_YchF/OLA1"/>
</dbReference>
<dbReference type="Gene3D" id="1.10.150.300">
    <property type="entry name" value="TGS-like domain"/>
    <property type="match status" value="1"/>
</dbReference>
<comment type="function">
    <text evidence="6">ATPase that binds to both the 70S ribosome and the 50S ribosomal subunit in a nucleotide-independent manner.</text>
</comment>
<dbReference type="PANTHER" id="PTHR23305:SF18">
    <property type="entry name" value="OBG-TYPE G DOMAIN-CONTAINING PROTEIN"/>
    <property type="match status" value="1"/>
</dbReference>
<evidence type="ECO:0000256" key="4">
    <source>
        <dbReference type="ARBA" id="ARBA00022840"/>
    </source>
</evidence>
<dbReference type="InterPro" id="IPR027417">
    <property type="entry name" value="P-loop_NTPase"/>
</dbReference>
<evidence type="ECO:0000256" key="5">
    <source>
        <dbReference type="ARBA" id="ARBA00022842"/>
    </source>
</evidence>
<keyword evidence="5" id="KW-0460">Magnesium</keyword>
<comment type="cofactor">
    <cofactor evidence="1">
        <name>Mg(2+)</name>
        <dbReference type="ChEBI" id="CHEBI:18420"/>
    </cofactor>
</comment>
<name>A0A1G2QPL0_9BACT</name>
<evidence type="ECO:0000259" key="7">
    <source>
        <dbReference type="PROSITE" id="PS51710"/>
    </source>
</evidence>
<keyword evidence="3 6" id="KW-0547">Nucleotide-binding</keyword>
<dbReference type="GO" id="GO:0016887">
    <property type="term" value="F:ATP hydrolysis activity"/>
    <property type="evidence" value="ECO:0007669"/>
    <property type="project" value="UniProtKB-UniRule"/>
</dbReference>
<dbReference type="Pfam" id="PF01926">
    <property type="entry name" value="MMR_HSR1"/>
    <property type="match status" value="1"/>
</dbReference>
<dbReference type="Proteomes" id="UP000179245">
    <property type="component" value="Unassembled WGS sequence"/>
</dbReference>
<dbReference type="PROSITE" id="PS51880">
    <property type="entry name" value="TGS"/>
    <property type="match status" value="1"/>
</dbReference>
<dbReference type="GO" id="GO:0005525">
    <property type="term" value="F:GTP binding"/>
    <property type="evidence" value="ECO:0007669"/>
    <property type="project" value="InterPro"/>
</dbReference>
<proteinExistence type="inferred from homology"/>
<dbReference type="EMBL" id="MHTO01000013">
    <property type="protein sequence ID" value="OHA62446.1"/>
    <property type="molecule type" value="Genomic_DNA"/>
</dbReference>
<dbReference type="InterPro" id="IPR023192">
    <property type="entry name" value="TGS-like_dom_sf"/>
</dbReference>
<dbReference type="Pfam" id="PF06071">
    <property type="entry name" value="YchF-GTPase_C"/>
    <property type="match status" value="1"/>
</dbReference>
<dbReference type="SUPFAM" id="SSF81271">
    <property type="entry name" value="TGS-like"/>
    <property type="match status" value="1"/>
</dbReference>
<dbReference type="InterPro" id="IPR012675">
    <property type="entry name" value="Beta-grasp_dom_sf"/>
</dbReference>
<evidence type="ECO:0000256" key="6">
    <source>
        <dbReference type="HAMAP-Rule" id="MF_00944"/>
    </source>
</evidence>
<dbReference type="PIRSF" id="PIRSF006641">
    <property type="entry name" value="CHP00092"/>
    <property type="match status" value="1"/>
</dbReference>
<dbReference type="SUPFAM" id="SSF52540">
    <property type="entry name" value="P-loop containing nucleoside triphosphate hydrolases"/>
    <property type="match status" value="1"/>
</dbReference>
<dbReference type="GO" id="GO:0046872">
    <property type="term" value="F:metal ion binding"/>
    <property type="evidence" value="ECO:0007669"/>
    <property type="project" value="UniProtKB-KW"/>
</dbReference>
<keyword evidence="4 6" id="KW-0067">ATP-binding</keyword>
<accession>A0A1G2QPL0</accession>
<evidence type="ECO:0000256" key="1">
    <source>
        <dbReference type="ARBA" id="ARBA00001946"/>
    </source>
</evidence>
<evidence type="ECO:0000259" key="8">
    <source>
        <dbReference type="PROSITE" id="PS51880"/>
    </source>
</evidence>
<dbReference type="InterPro" id="IPR006073">
    <property type="entry name" value="GTP-bd"/>
</dbReference>
<feature type="domain" description="OBG-type G" evidence="7">
    <location>
        <begin position="3"/>
        <end position="272"/>
    </location>
</feature>
<keyword evidence="2" id="KW-0479">Metal-binding</keyword>
<gene>
    <name evidence="6" type="primary">ychF</name>
    <name evidence="9" type="ORF">A2117_00860</name>
</gene>
<dbReference type="STRING" id="1802443.A2117_00860"/>
<dbReference type="GO" id="GO:0005524">
    <property type="term" value="F:ATP binding"/>
    <property type="evidence" value="ECO:0007669"/>
    <property type="project" value="UniProtKB-UniRule"/>
</dbReference>
<sequence length="357" mass="39648">MSLSIGIVGLPNVGKSTLFQTLTKKQVDRSNYPFATIDPNVGVVGVPDERVEKLAEREKSVKKIYATVEFVDIAGLVKGAATGEGLGNKFLSHIREVDAIIYLLRAFQKADVINTQTGVDPLREKEILETELILKDLETVQKSLDHLEGEVRAGKREAAKETGVLNKIKGFLDQGRLLNEADFSKEERELMKNSQLLSAKPRLYLLNGQDEEVPAEIIESFKKNQWPFLIVDVLTEFEAAESGFNQEERISLGLVKESELDVLIKKSYGLLDLLTFFTTGLDETRAWTVKKGSLAPQAAGVIHSDFESHFIKAEVIAYTNLIAADGFSQAREKGLIRTEGKEYVVQDGDVIEIKHNA</sequence>
<reference evidence="9 10" key="1">
    <citation type="journal article" date="2016" name="Nat. Commun.">
        <title>Thousands of microbial genomes shed light on interconnected biogeochemical processes in an aquifer system.</title>
        <authorList>
            <person name="Anantharaman K."/>
            <person name="Brown C.T."/>
            <person name="Hug L.A."/>
            <person name="Sharon I."/>
            <person name="Castelle C.J."/>
            <person name="Probst A.J."/>
            <person name="Thomas B.C."/>
            <person name="Singh A."/>
            <person name="Wilkins M.J."/>
            <person name="Karaoz U."/>
            <person name="Brodie E.L."/>
            <person name="Williams K.H."/>
            <person name="Hubbard S.S."/>
            <person name="Banfield J.F."/>
        </authorList>
    </citation>
    <scope>NUCLEOTIDE SEQUENCE [LARGE SCALE GENOMIC DNA]</scope>
</reference>
<dbReference type="FunFam" id="3.10.20.30:FF:000001">
    <property type="entry name" value="Ribosome-binding ATPase YchF"/>
    <property type="match status" value="1"/>
</dbReference>
<organism evidence="9 10">
    <name type="scientific">Candidatus Wildermuthbacteria bacterium GWA2_46_15</name>
    <dbReference type="NCBI Taxonomy" id="1802443"/>
    <lineage>
        <taxon>Bacteria</taxon>
        <taxon>Candidatus Wildermuthiibacteriota</taxon>
    </lineage>
</organism>
<feature type="domain" description="TGS" evidence="8">
    <location>
        <begin position="272"/>
        <end position="355"/>
    </location>
</feature>
<dbReference type="InterPro" id="IPR004095">
    <property type="entry name" value="TGS"/>
</dbReference>
<comment type="similarity">
    <text evidence="6">Belongs to the TRAFAC class OBG-HflX-like GTPase superfamily. OBG GTPase family. YchF/OLA1 subfamily.</text>
</comment>
<protein>
    <recommendedName>
        <fullName evidence="6">Ribosome-binding ATPase YchF</fullName>
    </recommendedName>
</protein>
<comment type="caution">
    <text evidence="9">The sequence shown here is derived from an EMBL/GenBank/DDBJ whole genome shotgun (WGS) entry which is preliminary data.</text>
</comment>
<dbReference type="GO" id="GO:0005737">
    <property type="term" value="C:cytoplasm"/>
    <property type="evidence" value="ECO:0007669"/>
    <property type="project" value="TreeGrafter"/>
</dbReference>
<dbReference type="HAMAP" id="MF_00944">
    <property type="entry name" value="YchF_OLA1_ATPase"/>
    <property type="match status" value="1"/>
</dbReference>
<evidence type="ECO:0000313" key="9">
    <source>
        <dbReference type="EMBL" id="OHA62446.1"/>
    </source>
</evidence>
<dbReference type="PRINTS" id="PR00326">
    <property type="entry name" value="GTP1OBG"/>
</dbReference>
<dbReference type="PROSITE" id="PS51710">
    <property type="entry name" value="G_OBG"/>
    <property type="match status" value="1"/>
</dbReference>
<dbReference type="FunFam" id="1.10.150.300:FF:000001">
    <property type="entry name" value="Ribosome-binding ATPase YchF"/>
    <property type="match status" value="1"/>
</dbReference>
<dbReference type="AlphaFoldDB" id="A0A1G2QPL0"/>
<dbReference type="InterPro" id="IPR012676">
    <property type="entry name" value="TGS-like"/>
</dbReference>
<dbReference type="NCBIfam" id="TIGR00092">
    <property type="entry name" value="redox-regulated ATPase YchF"/>
    <property type="match status" value="1"/>
</dbReference>
<dbReference type="PANTHER" id="PTHR23305">
    <property type="entry name" value="OBG GTPASE FAMILY"/>
    <property type="match status" value="1"/>
</dbReference>
<feature type="binding site" evidence="6">
    <location>
        <begin position="12"/>
        <end position="17"/>
    </location>
    <ligand>
        <name>ATP</name>
        <dbReference type="ChEBI" id="CHEBI:30616"/>
    </ligand>
</feature>
<evidence type="ECO:0000256" key="2">
    <source>
        <dbReference type="ARBA" id="ARBA00022723"/>
    </source>
</evidence>
<dbReference type="InterPro" id="IPR031167">
    <property type="entry name" value="G_OBG"/>
</dbReference>
<evidence type="ECO:0000313" key="10">
    <source>
        <dbReference type="Proteomes" id="UP000179245"/>
    </source>
</evidence>
<evidence type="ECO:0000256" key="3">
    <source>
        <dbReference type="ARBA" id="ARBA00022741"/>
    </source>
</evidence>
<dbReference type="InterPro" id="IPR013029">
    <property type="entry name" value="YchF_C"/>
</dbReference>
<dbReference type="GO" id="GO:0043023">
    <property type="term" value="F:ribosomal large subunit binding"/>
    <property type="evidence" value="ECO:0007669"/>
    <property type="project" value="UniProtKB-UniRule"/>
</dbReference>
<dbReference type="Gene3D" id="3.40.50.300">
    <property type="entry name" value="P-loop containing nucleotide triphosphate hydrolases"/>
    <property type="match status" value="1"/>
</dbReference>
<dbReference type="Gene3D" id="3.10.20.30">
    <property type="match status" value="1"/>
</dbReference>